<dbReference type="OrthoDB" id="9793489at2"/>
<comment type="subcellular location">
    <subcellularLocation>
        <location evidence="1">Membrane</location>
    </subcellularLocation>
</comment>
<dbReference type="PANTHER" id="PTHR46825">
    <property type="entry name" value="D-ALANYL-D-ALANINE-CARBOXYPEPTIDASE/ENDOPEPTIDASE AMPH"/>
    <property type="match status" value="1"/>
</dbReference>
<name>A0A563D7L1_9FLAO</name>
<keyword evidence="4" id="KW-0378">Hydrolase</keyword>
<dbReference type="PANTHER" id="PTHR46825:SF11">
    <property type="entry name" value="PENICILLIN-BINDING PROTEIN 4"/>
    <property type="match status" value="1"/>
</dbReference>
<keyword evidence="2" id="KW-0472">Membrane</keyword>
<dbReference type="Proteomes" id="UP000319499">
    <property type="component" value="Unassembled WGS sequence"/>
</dbReference>
<dbReference type="InterPro" id="IPR001466">
    <property type="entry name" value="Beta-lactam-related"/>
</dbReference>
<organism evidence="4 5">
    <name type="scientific">Apibacter muscae</name>
    <dbReference type="NCBI Taxonomy" id="2509004"/>
    <lineage>
        <taxon>Bacteria</taxon>
        <taxon>Pseudomonadati</taxon>
        <taxon>Bacteroidota</taxon>
        <taxon>Flavobacteriia</taxon>
        <taxon>Flavobacteriales</taxon>
        <taxon>Weeksellaceae</taxon>
        <taxon>Apibacter</taxon>
    </lineage>
</organism>
<evidence type="ECO:0000313" key="5">
    <source>
        <dbReference type="Proteomes" id="UP000319499"/>
    </source>
</evidence>
<dbReference type="Gene3D" id="3.40.710.10">
    <property type="entry name" value="DD-peptidase/beta-lactamase superfamily"/>
    <property type="match status" value="1"/>
</dbReference>
<dbReference type="InterPro" id="IPR050491">
    <property type="entry name" value="AmpC-like"/>
</dbReference>
<dbReference type="RefSeq" id="WP_146293574.1">
    <property type="nucleotide sequence ID" value="NZ_SELH01000026.1"/>
</dbReference>
<dbReference type="Pfam" id="PF00144">
    <property type="entry name" value="Beta-lactamase"/>
    <property type="match status" value="1"/>
</dbReference>
<dbReference type="GO" id="GO:0016787">
    <property type="term" value="F:hydrolase activity"/>
    <property type="evidence" value="ECO:0007669"/>
    <property type="project" value="UniProtKB-KW"/>
</dbReference>
<comment type="caution">
    <text evidence="4">The sequence shown here is derived from an EMBL/GenBank/DDBJ whole genome shotgun (WGS) entry which is preliminary data.</text>
</comment>
<dbReference type="EMBL" id="SELH01000026">
    <property type="protein sequence ID" value="TWP26216.1"/>
    <property type="molecule type" value="Genomic_DNA"/>
</dbReference>
<proteinExistence type="predicted"/>
<gene>
    <name evidence="4" type="ORF">ETU09_10990</name>
</gene>
<dbReference type="SUPFAM" id="SSF56601">
    <property type="entry name" value="beta-lactamase/transpeptidase-like"/>
    <property type="match status" value="1"/>
</dbReference>
<feature type="domain" description="Beta-lactamase-related" evidence="3">
    <location>
        <begin position="80"/>
        <end position="376"/>
    </location>
</feature>
<evidence type="ECO:0000256" key="1">
    <source>
        <dbReference type="ARBA" id="ARBA00004370"/>
    </source>
</evidence>
<dbReference type="GO" id="GO:0016020">
    <property type="term" value="C:membrane"/>
    <property type="evidence" value="ECO:0007669"/>
    <property type="project" value="UniProtKB-SubCell"/>
</dbReference>
<accession>A0A563D7L1</accession>
<sequence>MKINKYSGCIVLIFITFCNILISCNKSEKINKNSNHSLQNPPIPSYSGINFQSIFTESDSRSANDSKIKVILNKYYKDVWETAKLSGGILVARGNNILLEKYSGYSNYDLKTPITATTPMHVASISKILTSLVILKLVEVGEINFDQKVNTILKNFPYSELTIQDLLTHRSGLPNYAYLTDKNTDKTTLLSNQDILNLFSNTQPELLFKRDTQFLYSNTNFVLLALIAEKITNTSFPSLVNYMIFKPLGMDHSYILQEKYVPYSTLSYYANGKPYNFEYLDLIYGDKNLYTTPDDLFRLSKAMFAPNFLPKNLLEKMFTPYSNEKKGIKNYGLGMRLMVFENGKKIVYHTGWWHGSNAIFIHLLDEKVTIIAIGNKYSRAIYSAINLTALFGDYPLNMEDLH</sequence>
<dbReference type="InterPro" id="IPR012338">
    <property type="entry name" value="Beta-lactam/transpept-like"/>
</dbReference>
<protein>
    <submittedName>
        <fullName evidence="4">Class A beta-lactamase-related serine hydrolase</fullName>
    </submittedName>
</protein>
<evidence type="ECO:0000313" key="4">
    <source>
        <dbReference type="EMBL" id="TWP26216.1"/>
    </source>
</evidence>
<dbReference type="PROSITE" id="PS51257">
    <property type="entry name" value="PROKAR_LIPOPROTEIN"/>
    <property type="match status" value="1"/>
</dbReference>
<evidence type="ECO:0000259" key="3">
    <source>
        <dbReference type="Pfam" id="PF00144"/>
    </source>
</evidence>
<evidence type="ECO:0000256" key="2">
    <source>
        <dbReference type="ARBA" id="ARBA00023136"/>
    </source>
</evidence>
<keyword evidence="5" id="KW-1185">Reference proteome</keyword>
<reference evidence="4 5" key="1">
    <citation type="submission" date="2019-02" db="EMBL/GenBank/DDBJ databases">
        <title>Apibacter muscae sp. nov.: a novel member of the house fly microbiota.</title>
        <authorList>
            <person name="Park R."/>
        </authorList>
    </citation>
    <scope>NUCLEOTIDE SEQUENCE [LARGE SCALE GENOMIC DNA]</scope>
    <source>
        <strain evidence="4 5">AL1</strain>
    </source>
</reference>
<dbReference type="AlphaFoldDB" id="A0A563D7L1"/>